<proteinExistence type="predicted"/>
<evidence type="ECO:0000313" key="4">
    <source>
        <dbReference type="Proteomes" id="UP000285517"/>
    </source>
</evidence>
<feature type="domain" description="CD-NTase-associated protein 16 NUDIX" evidence="2">
    <location>
        <begin position="72"/>
        <end position="279"/>
    </location>
</feature>
<gene>
    <name evidence="3" type="ORF">EI546_01890</name>
</gene>
<feature type="transmembrane region" description="Helical" evidence="1">
    <location>
        <begin position="30"/>
        <end position="50"/>
    </location>
</feature>
<keyword evidence="4" id="KW-1185">Reference proteome</keyword>
<dbReference type="EMBL" id="CP034951">
    <property type="protein sequence ID" value="QAA80555.1"/>
    <property type="molecule type" value="Genomic_DNA"/>
</dbReference>
<dbReference type="Pfam" id="PF18167">
    <property type="entry name" value="Sa_NUDIX"/>
    <property type="match status" value="1"/>
</dbReference>
<organism evidence="3 4">
    <name type="scientific">Aequorivita ciconiae</name>
    <dbReference type="NCBI Taxonomy" id="2494375"/>
    <lineage>
        <taxon>Bacteria</taxon>
        <taxon>Pseudomonadati</taxon>
        <taxon>Bacteroidota</taxon>
        <taxon>Flavobacteriia</taxon>
        <taxon>Flavobacteriales</taxon>
        <taxon>Flavobacteriaceae</taxon>
        <taxon>Aequorivita</taxon>
    </lineage>
</organism>
<evidence type="ECO:0000259" key="2">
    <source>
        <dbReference type="Pfam" id="PF18167"/>
    </source>
</evidence>
<dbReference type="KEGG" id="aev:EI546_01890"/>
<name>A0A410FZV7_9FLAO</name>
<evidence type="ECO:0000313" key="3">
    <source>
        <dbReference type="EMBL" id="QAA80555.1"/>
    </source>
</evidence>
<reference evidence="3 4" key="1">
    <citation type="submission" date="2019-01" db="EMBL/GenBank/DDBJ databases">
        <title>Complete genome sequencing of Aequorivita sp. H23M31.</title>
        <authorList>
            <person name="Bae J.-W."/>
        </authorList>
    </citation>
    <scope>NUCLEOTIDE SEQUENCE [LARGE SCALE GENOMIC DNA]</scope>
    <source>
        <strain evidence="3 4">H23M31</strain>
    </source>
</reference>
<keyword evidence="1" id="KW-1133">Transmembrane helix</keyword>
<dbReference type="Proteomes" id="UP000285517">
    <property type="component" value="Chromosome"/>
</dbReference>
<keyword evidence="1" id="KW-0472">Membrane</keyword>
<dbReference type="OrthoDB" id="791606at2"/>
<protein>
    <recommendedName>
        <fullName evidence="2">CD-NTase-associated protein 16 NUDIX domain-containing protein</fullName>
    </recommendedName>
</protein>
<dbReference type="AlphaFoldDB" id="A0A410FZV7"/>
<evidence type="ECO:0000256" key="1">
    <source>
        <dbReference type="SAM" id="Phobius"/>
    </source>
</evidence>
<dbReference type="RefSeq" id="WP_128248954.1">
    <property type="nucleotide sequence ID" value="NZ_CP034951.1"/>
</dbReference>
<sequence>MKRFVLKIVVAIILIITGYNIDETLRPEFIGGGFILLITILIIDGFDFFYKNRSRLKLVLHSFWISLSRKYIRFSMSYQYLIKVGDKYLLVQNANPNWNWYQHVGGKYKRLPETQEVLRKLGATDDLKMKTGGLKKGDLAVFVPAKNALKFLDWFNSEKNREISHWREFYEELLGGKADKRVLSRKNFPYVNFRFLKSFQTPLKRAPMETGWNCWEILQYDVLELIPNESQQKELEELLSKGDNDYIKWASANIIEKLGYNEDELESKYKIGPHAKWVLNLKWTKE</sequence>
<dbReference type="InterPro" id="IPR040829">
    <property type="entry name" value="Cap16_NUDIX"/>
</dbReference>
<accession>A0A410FZV7</accession>
<keyword evidence="1" id="KW-0812">Transmembrane</keyword>